<comment type="caution">
    <text evidence="2">The sequence shown here is derived from an EMBL/GenBank/DDBJ whole genome shotgun (WGS) entry which is preliminary data.</text>
</comment>
<dbReference type="AlphaFoldDB" id="A0A395LMM6"/>
<evidence type="ECO:0000313" key="3">
    <source>
        <dbReference type="Proteomes" id="UP000254101"/>
    </source>
</evidence>
<name>A0A395LMM6_9SPHN</name>
<dbReference type="OrthoDB" id="7428500at2"/>
<evidence type="ECO:0000313" key="2">
    <source>
        <dbReference type="EMBL" id="RDS77657.1"/>
    </source>
</evidence>
<keyword evidence="1" id="KW-0732">Signal</keyword>
<protein>
    <recommendedName>
        <fullName evidence="4">PRC-barrel domain-containing protein</fullName>
    </recommendedName>
</protein>
<keyword evidence="3" id="KW-1185">Reference proteome</keyword>
<evidence type="ECO:0008006" key="4">
    <source>
        <dbReference type="Google" id="ProtNLM"/>
    </source>
</evidence>
<accession>A0A395LMM6</accession>
<dbReference type="EMBL" id="QRBB01000001">
    <property type="protein sequence ID" value="RDS77657.1"/>
    <property type="molecule type" value="Genomic_DNA"/>
</dbReference>
<organism evidence="2 3">
    <name type="scientific">Alteriqipengyuania lutimaris</name>
    <dbReference type="NCBI Taxonomy" id="1538146"/>
    <lineage>
        <taxon>Bacteria</taxon>
        <taxon>Pseudomonadati</taxon>
        <taxon>Pseudomonadota</taxon>
        <taxon>Alphaproteobacteria</taxon>
        <taxon>Sphingomonadales</taxon>
        <taxon>Erythrobacteraceae</taxon>
        <taxon>Alteriqipengyuania</taxon>
    </lineage>
</organism>
<proteinExistence type="predicted"/>
<gene>
    <name evidence="2" type="ORF">DL238_08610</name>
</gene>
<feature type="chain" id="PRO_5017272219" description="PRC-barrel domain-containing protein" evidence="1">
    <location>
        <begin position="22"/>
        <end position="180"/>
    </location>
</feature>
<sequence length="180" mass="17951">MKFKTALTAAAALTLATAAHAQVGPEVGATVYGPQGGEVGTIEAIQDGVVVVNTGTYTAPVPAGAFGEGPNGPVISVTQADLNAMLAEQQKQMIAARDAALVADATVMSADNVEVGTVTSVDGDVAILELADGPVSLQRDQFATNETGALIVLATEAQLMAALNGEAPTEGGEMAEADAE</sequence>
<feature type="signal peptide" evidence="1">
    <location>
        <begin position="1"/>
        <end position="21"/>
    </location>
</feature>
<evidence type="ECO:0000256" key="1">
    <source>
        <dbReference type="SAM" id="SignalP"/>
    </source>
</evidence>
<dbReference type="RefSeq" id="WP_115491876.1">
    <property type="nucleotide sequence ID" value="NZ_JACHWW010000001.1"/>
</dbReference>
<reference evidence="2 3" key="1">
    <citation type="submission" date="2018-07" db="EMBL/GenBank/DDBJ databases">
        <title>Erythrobacter nanhaiensis sp. nov., a novel member of the genus Erythrobacter isolated from the South China Sea.</title>
        <authorList>
            <person name="Chen X."/>
            <person name="Liu J."/>
        </authorList>
    </citation>
    <scope>NUCLEOTIDE SEQUENCE [LARGE SCALE GENOMIC DNA]</scope>
    <source>
        <strain evidence="2 3">S-5</strain>
    </source>
</reference>
<dbReference type="Proteomes" id="UP000254101">
    <property type="component" value="Unassembled WGS sequence"/>
</dbReference>